<sequence length="61" mass="7034">MVEEKDKKSFEVTCFPISFRAYETTPLPLNASNTVWKGRLANIEAKYGINLYFDPIYRSLG</sequence>
<gene>
    <name evidence="1" type="ORF">DJ90_6000</name>
</gene>
<dbReference type="AlphaFoldDB" id="A0A090Y5P6"/>
<dbReference type="EMBL" id="JMQA01000051">
    <property type="protein sequence ID" value="KFM93789.1"/>
    <property type="molecule type" value="Genomic_DNA"/>
</dbReference>
<name>A0A090Y5P6_PAEMA</name>
<dbReference type="Proteomes" id="UP000029278">
    <property type="component" value="Unassembled WGS sequence"/>
</dbReference>
<protein>
    <submittedName>
        <fullName evidence="1">Uncharacterized protein</fullName>
    </submittedName>
</protein>
<accession>A0A090Y5P6</accession>
<proteinExistence type="predicted"/>
<comment type="caution">
    <text evidence="1">The sequence shown here is derived from an EMBL/GenBank/DDBJ whole genome shotgun (WGS) entry which is preliminary data.</text>
</comment>
<keyword evidence="2" id="KW-1185">Reference proteome</keyword>
<organism evidence="1 2">
    <name type="scientific">Paenibacillus macerans</name>
    <name type="common">Bacillus macerans</name>
    <dbReference type="NCBI Taxonomy" id="44252"/>
    <lineage>
        <taxon>Bacteria</taxon>
        <taxon>Bacillati</taxon>
        <taxon>Bacillota</taxon>
        <taxon>Bacilli</taxon>
        <taxon>Bacillales</taxon>
        <taxon>Paenibacillaceae</taxon>
        <taxon>Paenibacillus</taxon>
    </lineage>
</organism>
<evidence type="ECO:0000313" key="1">
    <source>
        <dbReference type="EMBL" id="KFM93789.1"/>
    </source>
</evidence>
<dbReference type="HOGENOM" id="CLU_2918290_0_0_9"/>
<reference evidence="1 2" key="1">
    <citation type="submission" date="2014-04" db="EMBL/GenBank/DDBJ databases">
        <authorList>
            <person name="Bishop-Lilly K.A."/>
            <person name="Broomall S.M."/>
            <person name="Chain P.S."/>
            <person name="Chertkov O."/>
            <person name="Coyne S.R."/>
            <person name="Daligault H.E."/>
            <person name="Davenport K.W."/>
            <person name="Erkkila T."/>
            <person name="Frey K.G."/>
            <person name="Gibbons H.S."/>
            <person name="Gu W."/>
            <person name="Jaissle J."/>
            <person name="Johnson S.L."/>
            <person name="Koroleva G.I."/>
            <person name="Ladner J.T."/>
            <person name="Lo C.-C."/>
            <person name="Minogue T.D."/>
            <person name="Munk C."/>
            <person name="Palacios G.F."/>
            <person name="Redden C.L."/>
            <person name="Rosenzweig C.N."/>
            <person name="Scholz M.B."/>
            <person name="Teshima H."/>
            <person name="Xu Y."/>
        </authorList>
    </citation>
    <scope>NUCLEOTIDE SEQUENCE [LARGE SCALE GENOMIC DNA]</scope>
    <source>
        <strain evidence="1 2">8244</strain>
    </source>
</reference>
<evidence type="ECO:0000313" key="2">
    <source>
        <dbReference type="Proteomes" id="UP000029278"/>
    </source>
</evidence>
<dbReference type="STRING" id="44252.DJ90_6000"/>